<reference evidence="1" key="1">
    <citation type="submission" date="2021-01" db="EMBL/GenBank/DDBJ databases">
        <title>KCTC 19127 draft genome.</title>
        <authorList>
            <person name="An D."/>
        </authorList>
    </citation>
    <scope>NUCLEOTIDE SEQUENCE</scope>
    <source>
        <strain evidence="1">KCTC 19127</strain>
    </source>
</reference>
<sequence>MTGTSRRPLTALPARIVLGLAQGVDRLTGVPFTEPSGRIRRTASWYGRRLVSRATVPLLALVNRRSTRSVLGDGPPVSLTSHGARTAGAWATVESIGAGRLRPSRLVLWLNSQGEIDALDIRLRRLQRRGLTVALAPNFGPHTKYHPYVTTVWDGRSPLVTADDDLLYPPGWLADLVAGSGPADQITCHRAHEMGMSAGAITPYGSWQPCTTDAPGVRHFATGLSGVLYPPAFLARLKARGDAFTAVCPRADDVWLHFVAVADGFVIRQLRPRSRHFPVVRGSQVHKLQTSNVAGSGNDDQIAATYTAAALDRLVAAR</sequence>
<dbReference type="RefSeq" id="WP_205256977.1">
    <property type="nucleotide sequence ID" value="NZ_BAAAPV010000001.1"/>
</dbReference>
<name>A0A938YLF3_9ACTN</name>
<evidence type="ECO:0000313" key="1">
    <source>
        <dbReference type="EMBL" id="MBM9476853.1"/>
    </source>
</evidence>
<protein>
    <submittedName>
        <fullName evidence="1">Uncharacterized protein</fullName>
    </submittedName>
</protein>
<keyword evidence="2" id="KW-1185">Reference proteome</keyword>
<dbReference type="EMBL" id="JAERWL010000009">
    <property type="protein sequence ID" value="MBM9476853.1"/>
    <property type="molecule type" value="Genomic_DNA"/>
</dbReference>
<dbReference type="AlphaFoldDB" id="A0A938YLF3"/>
<dbReference type="Proteomes" id="UP000663801">
    <property type="component" value="Unassembled WGS sequence"/>
</dbReference>
<proteinExistence type="predicted"/>
<evidence type="ECO:0000313" key="2">
    <source>
        <dbReference type="Proteomes" id="UP000663801"/>
    </source>
</evidence>
<comment type="caution">
    <text evidence="1">The sequence shown here is derived from an EMBL/GenBank/DDBJ whole genome shotgun (WGS) entry which is preliminary data.</text>
</comment>
<organism evidence="1 2">
    <name type="scientific">Nakamurella flavida</name>
    <dbReference type="NCBI Taxonomy" id="363630"/>
    <lineage>
        <taxon>Bacteria</taxon>
        <taxon>Bacillati</taxon>
        <taxon>Actinomycetota</taxon>
        <taxon>Actinomycetes</taxon>
        <taxon>Nakamurellales</taxon>
        <taxon>Nakamurellaceae</taxon>
        <taxon>Nakamurella</taxon>
    </lineage>
</organism>
<accession>A0A938YLF3</accession>
<gene>
    <name evidence="1" type="ORF">JL107_10380</name>
</gene>